<dbReference type="AlphaFoldDB" id="A0AAD6SD78"/>
<reference evidence="1" key="1">
    <citation type="submission" date="2023-03" db="EMBL/GenBank/DDBJ databases">
        <title>Massive genome expansion in bonnet fungi (Mycena s.s.) driven by repeated elements and novel gene families across ecological guilds.</title>
        <authorList>
            <consortium name="Lawrence Berkeley National Laboratory"/>
            <person name="Harder C.B."/>
            <person name="Miyauchi S."/>
            <person name="Viragh M."/>
            <person name="Kuo A."/>
            <person name="Thoen E."/>
            <person name="Andreopoulos B."/>
            <person name="Lu D."/>
            <person name="Skrede I."/>
            <person name="Drula E."/>
            <person name="Henrissat B."/>
            <person name="Morin E."/>
            <person name="Kohler A."/>
            <person name="Barry K."/>
            <person name="LaButti K."/>
            <person name="Morin E."/>
            <person name="Salamov A."/>
            <person name="Lipzen A."/>
            <person name="Mereny Z."/>
            <person name="Hegedus B."/>
            <person name="Baldrian P."/>
            <person name="Stursova M."/>
            <person name="Weitz H."/>
            <person name="Taylor A."/>
            <person name="Grigoriev I.V."/>
            <person name="Nagy L.G."/>
            <person name="Martin F."/>
            <person name="Kauserud H."/>
        </authorList>
    </citation>
    <scope>NUCLEOTIDE SEQUENCE</scope>
    <source>
        <strain evidence="1">CBHHK200</strain>
    </source>
</reference>
<gene>
    <name evidence="1" type="ORF">C8F04DRAFT_1270217</name>
</gene>
<dbReference type="EMBL" id="JARJCM010000168">
    <property type="protein sequence ID" value="KAJ7024521.1"/>
    <property type="molecule type" value="Genomic_DNA"/>
</dbReference>
<organism evidence="1 2">
    <name type="scientific">Mycena alexandri</name>
    <dbReference type="NCBI Taxonomy" id="1745969"/>
    <lineage>
        <taxon>Eukaryota</taxon>
        <taxon>Fungi</taxon>
        <taxon>Dikarya</taxon>
        <taxon>Basidiomycota</taxon>
        <taxon>Agaricomycotina</taxon>
        <taxon>Agaricomycetes</taxon>
        <taxon>Agaricomycetidae</taxon>
        <taxon>Agaricales</taxon>
        <taxon>Marasmiineae</taxon>
        <taxon>Mycenaceae</taxon>
        <taxon>Mycena</taxon>
    </lineage>
</organism>
<dbReference type="Proteomes" id="UP001218188">
    <property type="component" value="Unassembled WGS sequence"/>
</dbReference>
<keyword evidence="2" id="KW-1185">Reference proteome</keyword>
<sequence>MAKFLGVLSITGGVTLGPPVDVTVSGLTLQYYRPVGSGGLEKMMVVGVILESHKQFDGTTIVGTKELWSHGPGGMHAGYVFVRVWTGTQVHTVDVARPTRMGFSTLALEMPVTAEPLAPLANGATVICCVLACKTDRPGGELEQEGLVTRAYRLYAGSVFQLFKSRDSVAFGELTHQSYCPNDLARAEKVLVVGVVIASVKQSDGSTVLVLESPGPENTLLRILFRGQLRALETIALMDLFGIDTVLGSQEFWNQGTRRDTSGYVCIHLLEETQVTAVNVLETSESPVVPLAIGATLICAVYPCRQAHRLYALDIFHLFKLGV</sequence>
<name>A0AAD6SD78_9AGAR</name>
<comment type="caution">
    <text evidence="1">The sequence shown here is derived from an EMBL/GenBank/DDBJ whole genome shotgun (WGS) entry which is preliminary data.</text>
</comment>
<accession>A0AAD6SD78</accession>
<evidence type="ECO:0000313" key="2">
    <source>
        <dbReference type="Proteomes" id="UP001218188"/>
    </source>
</evidence>
<proteinExistence type="predicted"/>
<protein>
    <submittedName>
        <fullName evidence="1">Uncharacterized protein</fullName>
    </submittedName>
</protein>
<evidence type="ECO:0000313" key="1">
    <source>
        <dbReference type="EMBL" id="KAJ7024521.1"/>
    </source>
</evidence>